<proteinExistence type="predicted"/>
<evidence type="ECO:0000313" key="1">
    <source>
        <dbReference type="EMBL" id="KAF4740204.1"/>
    </source>
</evidence>
<protein>
    <submittedName>
        <fullName evidence="1">Uncharacterized protein</fullName>
    </submittedName>
</protein>
<sequence length="160" mass="17479">GRQCIGKPAPLSNGFRFAAEQAVARGNAYLLRVLGWRWSLTASTELFPPCFEADEDRRHCCSEAAFYGKTLCYLDGTYSFDRCCKSMVIGLRKVYDDDDDGLPQCIDVTDVMTQQPLVTSVGAASRGVVSKEASAINSITVGVINHPPIASEHLHTPYNS</sequence>
<accession>A0A7J6T4M8</accession>
<dbReference type="AlphaFoldDB" id="A0A7J6T4M8"/>
<evidence type="ECO:0000313" key="2">
    <source>
        <dbReference type="Proteomes" id="UP000574390"/>
    </source>
</evidence>
<reference evidence="1 2" key="1">
    <citation type="submission" date="2020-04" db="EMBL/GenBank/DDBJ databases">
        <title>Perkinsus olseni comparative genomics.</title>
        <authorList>
            <person name="Bogema D.R."/>
        </authorList>
    </citation>
    <scope>NUCLEOTIDE SEQUENCE [LARGE SCALE GENOMIC DNA]</scope>
    <source>
        <strain evidence="1">ATCC PRA-205</strain>
    </source>
</reference>
<feature type="non-terminal residue" evidence="1">
    <location>
        <position position="160"/>
    </location>
</feature>
<dbReference type="EMBL" id="JABANM010009899">
    <property type="protein sequence ID" value="KAF4740204.1"/>
    <property type="molecule type" value="Genomic_DNA"/>
</dbReference>
<name>A0A7J6T4M8_PEROL</name>
<organism evidence="1 2">
    <name type="scientific">Perkinsus olseni</name>
    <name type="common">Perkinsus atlanticus</name>
    <dbReference type="NCBI Taxonomy" id="32597"/>
    <lineage>
        <taxon>Eukaryota</taxon>
        <taxon>Sar</taxon>
        <taxon>Alveolata</taxon>
        <taxon>Perkinsozoa</taxon>
        <taxon>Perkinsea</taxon>
        <taxon>Perkinsida</taxon>
        <taxon>Perkinsidae</taxon>
        <taxon>Perkinsus</taxon>
    </lineage>
</organism>
<comment type="caution">
    <text evidence="1">The sequence shown here is derived from an EMBL/GenBank/DDBJ whole genome shotgun (WGS) entry which is preliminary data.</text>
</comment>
<gene>
    <name evidence="1" type="ORF">FOZ62_017962</name>
</gene>
<feature type="non-terminal residue" evidence="1">
    <location>
        <position position="1"/>
    </location>
</feature>
<dbReference type="Proteomes" id="UP000574390">
    <property type="component" value="Unassembled WGS sequence"/>
</dbReference>